<dbReference type="InterPro" id="IPR002347">
    <property type="entry name" value="SDR_fam"/>
</dbReference>
<keyword evidence="2" id="KW-0443">Lipid metabolism</keyword>
<dbReference type="PIRSF" id="PIRSF000126">
    <property type="entry name" value="11-beta-HSD1"/>
    <property type="match status" value="1"/>
</dbReference>
<evidence type="ECO:0000256" key="3">
    <source>
        <dbReference type="ARBA" id="ARBA00023002"/>
    </source>
</evidence>
<organism evidence="6 7">
    <name type="scientific">Eublepharis macularius</name>
    <name type="common">Leopard gecko</name>
    <name type="synonym">Cyrtodactylus macularius</name>
    <dbReference type="NCBI Taxonomy" id="481883"/>
    <lineage>
        <taxon>Eukaryota</taxon>
        <taxon>Metazoa</taxon>
        <taxon>Chordata</taxon>
        <taxon>Craniata</taxon>
        <taxon>Vertebrata</taxon>
        <taxon>Euteleostomi</taxon>
        <taxon>Lepidosauria</taxon>
        <taxon>Squamata</taxon>
        <taxon>Bifurcata</taxon>
        <taxon>Gekkota</taxon>
        <taxon>Eublepharidae</taxon>
        <taxon>Eublepharinae</taxon>
        <taxon>Eublepharis</taxon>
    </lineage>
</organism>
<dbReference type="PANTHER" id="PTHR43899">
    <property type="entry name" value="RH59310P"/>
    <property type="match status" value="1"/>
</dbReference>
<dbReference type="GO" id="GO:0006694">
    <property type="term" value="P:steroid biosynthetic process"/>
    <property type="evidence" value="ECO:0007669"/>
    <property type="project" value="UniProtKB-KW"/>
</dbReference>
<keyword evidence="2" id="KW-0752">Steroid biosynthesis</keyword>
<accession>A0AA97KDI0</accession>
<reference evidence="7" key="1">
    <citation type="submission" date="2025-08" db="UniProtKB">
        <authorList>
            <consortium name="RefSeq"/>
        </authorList>
    </citation>
    <scope>IDENTIFICATION</scope>
    <source>
        <tissue evidence="7">Blood</tissue>
    </source>
</reference>
<keyword evidence="5" id="KW-0812">Transmembrane</keyword>
<evidence type="ECO:0000256" key="5">
    <source>
        <dbReference type="SAM" id="Phobius"/>
    </source>
</evidence>
<feature type="transmembrane region" description="Helical" evidence="5">
    <location>
        <begin position="12"/>
        <end position="33"/>
    </location>
</feature>
<evidence type="ECO:0000313" key="7">
    <source>
        <dbReference type="RefSeq" id="XP_054854923.1"/>
    </source>
</evidence>
<keyword evidence="1" id="KW-0521">NADP</keyword>
<proteinExistence type="inferred from homology"/>
<evidence type="ECO:0000256" key="2">
    <source>
        <dbReference type="ARBA" id="ARBA00022955"/>
    </source>
</evidence>
<dbReference type="CDD" id="cd05356">
    <property type="entry name" value="17beta-HSD1_like_SDR_c"/>
    <property type="match status" value="1"/>
</dbReference>
<dbReference type="FunFam" id="3.40.50.720:FF:000137">
    <property type="entry name" value="Hydroxysteroid (17-beta) dehydrogenase 3"/>
    <property type="match status" value="1"/>
</dbReference>
<dbReference type="PRINTS" id="PR00080">
    <property type="entry name" value="SDRFAMILY"/>
</dbReference>
<dbReference type="Proteomes" id="UP001190640">
    <property type="component" value="Chromosome 15"/>
</dbReference>
<keyword evidence="3" id="KW-0560">Oxidoreductase</keyword>
<gene>
    <name evidence="7" type="primary">LOC129342989</name>
</gene>
<dbReference type="RefSeq" id="XP_054854923.1">
    <property type="nucleotide sequence ID" value="XM_054998948.1"/>
</dbReference>
<keyword evidence="5" id="KW-0472">Membrane</keyword>
<dbReference type="PANTHER" id="PTHR43899:SF10">
    <property type="entry name" value="20BETA-HYDROXYSTEROID DEHYDROGENASE TYPE 2"/>
    <property type="match status" value="1"/>
</dbReference>
<sequence length="311" mass="35054">MASNSLFSLDQLLAFVGVLSLLWFLLKAALNFGWKVRTYLLSEVWRGVHLASYGPWAVVTGATAGIGKAYAHELARRGLNIVLISRSLEKLKQVAAEIEEQHGRRTKVIQADFTHSSEFYEPIRASLQGLEIGILVNNVGIGFDHPKNFLSVDTNVCDMVHCNMLSTVKMTQILLPQMVARKKGIIINMSSVAGRRPFPMLTVYSATKAFDDFFAQGLDMEYRSQGIIVQSVLPFFVDTNMTSQCSKWYMAAAETFVRKALNTVGIARRTSGCLSHSFQYFFVKEFFPDWLHLSSPGTTFVTFFWKQLMYK</sequence>
<dbReference type="KEGG" id="emc:129342989"/>
<evidence type="ECO:0000313" key="6">
    <source>
        <dbReference type="Proteomes" id="UP001190640"/>
    </source>
</evidence>
<dbReference type="GeneID" id="129342989"/>
<dbReference type="GO" id="GO:0005783">
    <property type="term" value="C:endoplasmic reticulum"/>
    <property type="evidence" value="ECO:0007669"/>
    <property type="project" value="TreeGrafter"/>
</dbReference>
<dbReference type="GO" id="GO:0016491">
    <property type="term" value="F:oxidoreductase activity"/>
    <property type="evidence" value="ECO:0007669"/>
    <property type="project" value="UniProtKB-KW"/>
</dbReference>
<dbReference type="InterPro" id="IPR036291">
    <property type="entry name" value="NAD(P)-bd_dom_sf"/>
</dbReference>
<dbReference type="Gene3D" id="3.40.50.720">
    <property type="entry name" value="NAD(P)-binding Rossmann-like Domain"/>
    <property type="match status" value="1"/>
</dbReference>
<comment type="similarity">
    <text evidence="4">Belongs to the short-chain dehydrogenases/reductases (SDR) family.</text>
</comment>
<keyword evidence="5" id="KW-1133">Transmembrane helix</keyword>
<keyword evidence="6" id="KW-1185">Reference proteome</keyword>
<evidence type="ECO:0000256" key="1">
    <source>
        <dbReference type="ARBA" id="ARBA00022857"/>
    </source>
</evidence>
<keyword evidence="2" id="KW-0444">Lipid biosynthesis</keyword>
<dbReference type="AlphaFoldDB" id="A0AA97KDI0"/>
<dbReference type="SUPFAM" id="SSF51735">
    <property type="entry name" value="NAD(P)-binding Rossmann-fold domains"/>
    <property type="match status" value="1"/>
</dbReference>
<evidence type="ECO:0000256" key="4">
    <source>
        <dbReference type="RuleBase" id="RU000363"/>
    </source>
</evidence>
<name>A0AA97KDI0_EUBMA</name>
<dbReference type="PRINTS" id="PR00081">
    <property type="entry name" value="GDHRDH"/>
</dbReference>
<dbReference type="InterPro" id="IPR051019">
    <property type="entry name" value="VLCFA-Steroid_DH"/>
</dbReference>
<dbReference type="Pfam" id="PF00106">
    <property type="entry name" value="adh_short"/>
    <property type="match status" value="1"/>
</dbReference>
<protein>
    <submittedName>
        <fullName evidence="7">Very-long-chain 3-oxoacyl-CoA reductase-like</fullName>
    </submittedName>
</protein>